<evidence type="ECO:0000256" key="12">
    <source>
        <dbReference type="SAM" id="SignalP"/>
    </source>
</evidence>
<evidence type="ECO:0000313" key="15">
    <source>
        <dbReference type="Proteomes" id="UP000255423"/>
    </source>
</evidence>
<dbReference type="InterPro" id="IPR002241">
    <property type="entry name" value="Glyco_hydro_27"/>
</dbReference>
<dbReference type="CDD" id="cd04080">
    <property type="entry name" value="CBM6_cellulase-like"/>
    <property type="match status" value="1"/>
</dbReference>
<keyword evidence="10" id="KW-0624">Polysaccharide degradation</keyword>
<evidence type="ECO:0000256" key="6">
    <source>
        <dbReference type="ARBA" id="ARBA00023157"/>
    </source>
</evidence>
<evidence type="ECO:0000256" key="11">
    <source>
        <dbReference type="RuleBase" id="RU361168"/>
    </source>
</evidence>
<dbReference type="FunFam" id="3.20.20.70:FF:000197">
    <property type="entry name" value="Alpha-galactosidase"/>
    <property type="match status" value="1"/>
</dbReference>
<dbReference type="PRINTS" id="PR00740">
    <property type="entry name" value="GLHYDRLASE27"/>
</dbReference>
<keyword evidence="4 12" id="KW-0732">Signal</keyword>
<protein>
    <recommendedName>
        <fullName evidence="11">Alpha-galactosidase</fullName>
        <ecNumber evidence="11">3.2.1.22</ecNumber>
    </recommendedName>
    <alternativeName>
        <fullName evidence="11">Melibiase</fullName>
    </alternativeName>
</protein>
<evidence type="ECO:0000256" key="3">
    <source>
        <dbReference type="ARBA" id="ARBA00022525"/>
    </source>
</evidence>
<feature type="signal peptide" evidence="12">
    <location>
        <begin position="1"/>
        <end position="29"/>
    </location>
</feature>
<dbReference type="InterPro" id="IPR000111">
    <property type="entry name" value="Glyco_hydro_27/36_CS"/>
</dbReference>
<dbReference type="GO" id="GO:0005576">
    <property type="term" value="C:extracellular region"/>
    <property type="evidence" value="ECO:0007669"/>
    <property type="project" value="UniProtKB-SubCell"/>
</dbReference>
<dbReference type="Pfam" id="PF03422">
    <property type="entry name" value="CBM_6"/>
    <property type="match status" value="1"/>
</dbReference>
<dbReference type="InterPro" id="IPR006584">
    <property type="entry name" value="Cellulose-bd_IV"/>
</dbReference>
<dbReference type="Pfam" id="PF16499">
    <property type="entry name" value="Melibiase_2"/>
    <property type="match status" value="1"/>
</dbReference>
<evidence type="ECO:0000256" key="2">
    <source>
        <dbReference type="ARBA" id="ARBA00009743"/>
    </source>
</evidence>
<evidence type="ECO:0000259" key="13">
    <source>
        <dbReference type="PROSITE" id="PS51175"/>
    </source>
</evidence>
<dbReference type="EMBL" id="UHJL01000002">
    <property type="protein sequence ID" value="SUQ24250.1"/>
    <property type="molecule type" value="Genomic_DNA"/>
</dbReference>
<reference evidence="14 15" key="1">
    <citation type="submission" date="2017-08" db="EMBL/GenBank/DDBJ databases">
        <authorList>
            <person name="de Groot N.N."/>
        </authorList>
    </citation>
    <scope>NUCLEOTIDE SEQUENCE [LARGE SCALE GENOMIC DNA]</scope>
    <source>
        <strain evidence="14 15">HM2</strain>
    </source>
</reference>
<evidence type="ECO:0000256" key="9">
    <source>
        <dbReference type="ARBA" id="ARBA00023295"/>
    </source>
</evidence>
<dbReference type="PROSITE" id="PS00512">
    <property type="entry name" value="ALPHA_GALACTOSIDASE"/>
    <property type="match status" value="1"/>
</dbReference>
<dbReference type="CDD" id="cd14792">
    <property type="entry name" value="GH27"/>
    <property type="match status" value="1"/>
</dbReference>
<dbReference type="FunFam" id="2.60.40.1180:FF:000008">
    <property type="entry name" value="Alpha-galactosidase"/>
    <property type="match status" value="1"/>
</dbReference>
<dbReference type="Pfam" id="PF17801">
    <property type="entry name" value="Melibiase_C"/>
    <property type="match status" value="1"/>
</dbReference>
<organism evidence="14 15">
    <name type="scientific">Fibrobacter succinogenes</name>
    <name type="common">Bacteroides succinogenes</name>
    <dbReference type="NCBI Taxonomy" id="833"/>
    <lineage>
        <taxon>Bacteria</taxon>
        <taxon>Pseudomonadati</taxon>
        <taxon>Fibrobacterota</taxon>
        <taxon>Fibrobacteria</taxon>
        <taxon>Fibrobacterales</taxon>
        <taxon>Fibrobacteraceae</taxon>
        <taxon>Fibrobacter</taxon>
    </lineage>
</organism>
<dbReference type="GO" id="GO:0004557">
    <property type="term" value="F:alpha-galactosidase activity"/>
    <property type="evidence" value="ECO:0007669"/>
    <property type="project" value="UniProtKB-EC"/>
</dbReference>
<keyword evidence="9 11" id="KW-0326">Glycosidase</keyword>
<dbReference type="EC" id="3.2.1.22" evidence="11"/>
<evidence type="ECO:0000256" key="5">
    <source>
        <dbReference type="ARBA" id="ARBA00022801"/>
    </source>
</evidence>
<dbReference type="Proteomes" id="UP000255423">
    <property type="component" value="Unassembled WGS sequence"/>
</dbReference>
<keyword evidence="5 11" id="KW-0378">Hydrolase</keyword>
<dbReference type="InterPro" id="IPR041233">
    <property type="entry name" value="Melibiase_C"/>
</dbReference>
<dbReference type="AlphaFoldDB" id="A0A380S601"/>
<name>A0A380S601_FIBSU</name>
<dbReference type="RefSeq" id="WP_109572790.1">
    <property type="nucleotide sequence ID" value="NZ_UHJL01000002.1"/>
</dbReference>
<evidence type="ECO:0000256" key="10">
    <source>
        <dbReference type="ARBA" id="ARBA00023326"/>
    </source>
</evidence>
<dbReference type="PANTHER" id="PTHR11452:SF75">
    <property type="entry name" value="ALPHA-GALACTOSIDASE MEL1"/>
    <property type="match status" value="1"/>
</dbReference>
<keyword evidence="6 11" id="KW-1015">Disulfide bond</keyword>
<evidence type="ECO:0000256" key="4">
    <source>
        <dbReference type="ARBA" id="ARBA00022729"/>
    </source>
</evidence>
<dbReference type="Gene3D" id="2.60.120.260">
    <property type="entry name" value="Galactose-binding domain-like"/>
    <property type="match status" value="1"/>
</dbReference>
<sequence length="630" mass="70362">MFGLNKKNGRKFGVIASLALAGLASQAFASADTLVLTPPLGWNSWNVFHENINEKQIQEIADAMVESGLRDAGYVFLNLDDNWMDTKRDAQGNLQNNPKTFPSGMKAIADYVHKKGLKFGLYGDRGKRTCHHYNSNWQSESGSNGHEVQDAKKLAEWGVDYWKYDNCDSDPRTQEKDYTAMSNALRNSGRDIVFSICMWEYKDWMPKIANLWRTTFDIGPEWISTSWYRGVYEIIDANNKYWQIAKPGHWNDPDMLEVGNRGLSYEEQRSQMTMWSIMAAPIMISSDVRNMSNETKELYLNKDMIAINQDSLGVQGHRISDKNGKQVWTKPLKNGDIAVALLNNNNSTQTVECNFKDIGVEGEVEVRDAWKKKDLGPVSSVSIELPAHGSALLRLVLKPVPREPFKGKPLDIPGKIEVEDFDVNGVGQGNTTYNESDTENHGDSDYRPGTGVDLYKKASGIIVGYNQAGEWLEYTVNVAKTGTYTMSASVASANSTSSFKLSMDGKDITEEIAVPAATAGEDNYDEYNTVEAKVNLTEGEHILRFTVTGDWMDIDYIEFVDEKVGLAKARLTSFESENSYNVFSATGKHLGRVDLNGASMPQALKNAGYARGTYMVRSVKGSQIQRVNVR</sequence>
<feature type="domain" description="CBM6" evidence="13">
    <location>
        <begin position="431"/>
        <end position="560"/>
    </location>
</feature>
<accession>A0A380S601</accession>
<feature type="chain" id="PRO_5016615243" description="Alpha-galactosidase" evidence="12">
    <location>
        <begin position="30"/>
        <end position="630"/>
    </location>
</feature>
<comment type="subcellular location">
    <subcellularLocation>
        <location evidence="1">Secreted</location>
    </subcellularLocation>
</comment>
<dbReference type="InterPro" id="IPR013785">
    <property type="entry name" value="Aldolase_TIM"/>
</dbReference>
<dbReference type="SUPFAM" id="SSF49785">
    <property type="entry name" value="Galactose-binding domain-like"/>
    <property type="match status" value="1"/>
</dbReference>
<keyword evidence="7" id="KW-0325">Glycoprotein</keyword>
<dbReference type="SUPFAM" id="SSF51011">
    <property type="entry name" value="Glycosyl hydrolase domain"/>
    <property type="match status" value="1"/>
</dbReference>
<evidence type="ECO:0000313" key="14">
    <source>
        <dbReference type="EMBL" id="SUQ24250.1"/>
    </source>
</evidence>
<comment type="similarity">
    <text evidence="2 11">Belongs to the glycosyl hydrolase 27 family.</text>
</comment>
<dbReference type="PROSITE" id="PS51175">
    <property type="entry name" value="CBM6"/>
    <property type="match status" value="1"/>
</dbReference>
<dbReference type="InterPro" id="IPR017853">
    <property type="entry name" value="GH"/>
</dbReference>
<gene>
    <name evidence="14" type="ORF">SAMN05661053_1645</name>
</gene>
<dbReference type="Gene3D" id="2.60.40.1180">
    <property type="entry name" value="Golgi alpha-mannosidase II"/>
    <property type="match status" value="1"/>
</dbReference>
<evidence type="ECO:0000256" key="1">
    <source>
        <dbReference type="ARBA" id="ARBA00004613"/>
    </source>
</evidence>
<dbReference type="SUPFAM" id="SSF51445">
    <property type="entry name" value="(Trans)glycosidases"/>
    <property type="match status" value="1"/>
</dbReference>
<dbReference type="InterPro" id="IPR013780">
    <property type="entry name" value="Glyco_hydro_b"/>
</dbReference>
<keyword evidence="3" id="KW-0964">Secreted</keyword>
<dbReference type="InterPro" id="IPR005084">
    <property type="entry name" value="CBM6"/>
</dbReference>
<dbReference type="Gene3D" id="3.20.20.70">
    <property type="entry name" value="Aldolase class I"/>
    <property type="match status" value="1"/>
</dbReference>
<evidence type="ECO:0000256" key="8">
    <source>
        <dbReference type="ARBA" id="ARBA00023277"/>
    </source>
</evidence>
<evidence type="ECO:0000256" key="7">
    <source>
        <dbReference type="ARBA" id="ARBA00023180"/>
    </source>
</evidence>
<dbReference type="SMART" id="SM00606">
    <property type="entry name" value="CBD_IV"/>
    <property type="match status" value="1"/>
</dbReference>
<comment type="catalytic activity">
    <reaction evidence="11">
        <text>Hydrolysis of terminal, non-reducing alpha-D-galactose residues in alpha-D-galactosides, including galactose oligosaccharides, galactomannans and galactolipids.</text>
        <dbReference type="EC" id="3.2.1.22"/>
    </reaction>
</comment>
<proteinExistence type="inferred from homology"/>
<dbReference type="GO" id="GO:0030246">
    <property type="term" value="F:carbohydrate binding"/>
    <property type="evidence" value="ECO:0007669"/>
    <property type="project" value="InterPro"/>
</dbReference>
<dbReference type="PANTHER" id="PTHR11452">
    <property type="entry name" value="ALPHA-GALACTOSIDASE/ALPHA-N-ACETYLGALACTOSAMINIDASE"/>
    <property type="match status" value="1"/>
</dbReference>
<dbReference type="InterPro" id="IPR008979">
    <property type="entry name" value="Galactose-bd-like_sf"/>
</dbReference>
<keyword evidence="8" id="KW-0119">Carbohydrate metabolism</keyword>
<dbReference type="GO" id="GO:0000272">
    <property type="term" value="P:polysaccharide catabolic process"/>
    <property type="evidence" value="ECO:0007669"/>
    <property type="project" value="UniProtKB-KW"/>
</dbReference>